<dbReference type="InterPro" id="IPR019320">
    <property type="entry name" value="BORCS8"/>
</dbReference>
<evidence type="ECO:0000256" key="3">
    <source>
        <dbReference type="ARBA" id="ARBA00023136"/>
    </source>
</evidence>
<evidence type="ECO:0000256" key="2">
    <source>
        <dbReference type="ARBA" id="ARBA00010463"/>
    </source>
</evidence>
<evidence type="ECO:0008006" key="8">
    <source>
        <dbReference type="Google" id="ProtNLM"/>
    </source>
</evidence>
<evidence type="ECO:0000313" key="7">
    <source>
        <dbReference type="Proteomes" id="UP000192578"/>
    </source>
</evidence>
<gene>
    <name evidence="6" type="ORF">BV898_18898</name>
</gene>
<reference evidence="7" key="1">
    <citation type="submission" date="2017-01" db="EMBL/GenBank/DDBJ databases">
        <title>Comparative genomics of anhydrobiosis in the tardigrade Hypsibius dujardini.</title>
        <authorList>
            <person name="Yoshida Y."/>
            <person name="Koutsovoulos G."/>
            <person name="Laetsch D."/>
            <person name="Stevens L."/>
            <person name="Kumar S."/>
            <person name="Horikawa D."/>
            <person name="Ishino K."/>
            <person name="Komine S."/>
            <person name="Tomita M."/>
            <person name="Blaxter M."/>
            <person name="Arakawa K."/>
        </authorList>
    </citation>
    <scope>NUCLEOTIDE SEQUENCE [LARGE SCALE GENOMIC DNA]</scope>
    <source>
        <strain evidence="7">Z151</strain>
    </source>
</reference>
<proteinExistence type="inferred from homology"/>
<evidence type="ECO:0000256" key="5">
    <source>
        <dbReference type="SAM" id="MobiDB-lite"/>
    </source>
</evidence>
<dbReference type="OrthoDB" id="10044187at2759"/>
<dbReference type="GO" id="GO:0099078">
    <property type="term" value="C:BORC complex"/>
    <property type="evidence" value="ECO:0007669"/>
    <property type="project" value="TreeGrafter"/>
</dbReference>
<dbReference type="Proteomes" id="UP000192578">
    <property type="component" value="Unassembled WGS sequence"/>
</dbReference>
<organism evidence="6 7">
    <name type="scientific">Hypsibius exemplaris</name>
    <name type="common">Freshwater tardigrade</name>
    <dbReference type="NCBI Taxonomy" id="2072580"/>
    <lineage>
        <taxon>Eukaryota</taxon>
        <taxon>Metazoa</taxon>
        <taxon>Ecdysozoa</taxon>
        <taxon>Tardigrada</taxon>
        <taxon>Eutardigrada</taxon>
        <taxon>Parachela</taxon>
        <taxon>Hypsibioidea</taxon>
        <taxon>Hypsibiidae</taxon>
        <taxon>Hypsibius</taxon>
    </lineage>
</organism>
<dbReference type="PANTHER" id="PTHR21146:SF0">
    <property type="entry name" value="BLOC-1-RELATED COMPLEX SUBUNIT 8"/>
    <property type="match status" value="1"/>
</dbReference>
<evidence type="ECO:0000313" key="6">
    <source>
        <dbReference type="EMBL" id="OWA54498.1"/>
    </source>
</evidence>
<accession>A0A9X6RNL1</accession>
<keyword evidence="7" id="KW-1185">Reference proteome</keyword>
<keyword evidence="4" id="KW-0458">Lysosome</keyword>
<sequence>MQAGGEFDPNFDRKVHKVADKLSENIHGILNEPSLGLYRIHEHVRKSMPLLCSKKLEASQQLNQLQGACYDMELTLNAAQGLLNSKSHFSTVHGLMKNSIFLAQHIQYERARNMNLDLQSRQRQTPNQARHGVASSLSVDIPDQRAMPDPATIKQSRTINNIPDAEANRARL</sequence>
<dbReference type="AlphaFoldDB" id="A0A9X6RNL1"/>
<dbReference type="Pfam" id="PF10167">
    <property type="entry name" value="BORCS8"/>
    <property type="match status" value="1"/>
</dbReference>
<feature type="region of interest" description="Disordered" evidence="5">
    <location>
        <begin position="121"/>
        <end position="150"/>
    </location>
</feature>
<keyword evidence="3" id="KW-0472">Membrane</keyword>
<comment type="caution">
    <text evidence="6">The sequence shown here is derived from an EMBL/GenBank/DDBJ whole genome shotgun (WGS) entry which is preliminary data.</text>
</comment>
<dbReference type="EMBL" id="MTYJ01000413">
    <property type="protein sequence ID" value="OWA54498.1"/>
    <property type="molecule type" value="Genomic_DNA"/>
</dbReference>
<name>A0A9X6RNL1_HYPEX</name>
<comment type="similarity">
    <text evidence="2">Belongs to the BORCS8 family.</text>
</comment>
<protein>
    <recommendedName>
        <fullName evidence="8">BLOC-1-related complex subunit 8</fullName>
    </recommendedName>
</protein>
<evidence type="ECO:0000256" key="4">
    <source>
        <dbReference type="ARBA" id="ARBA00023228"/>
    </source>
</evidence>
<dbReference type="GO" id="GO:0005765">
    <property type="term" value="C:lysosomal membrane"/>
    <property type="evidence" value="ECO:0007669"/>
    <property type="project" value="UniProtKB-SubCell"/>
</dbReference>
<comment type="subcellular location">
    <subcellularLocation>
        <location evidence="1">Lysosome membrane</location>
    </subcellularLocation>
</comment>
<dbReference type="PANTHER" id="PTHR21146">
    <property type="entry name" value="MEF2B PROTEIN"/>
    <property type="match status" value="1"/>
</dbReference>
<evidence type="ECO:0000256" key="1">
    <source>
        <dbReference type="ARBA" id="ARBA00004656"/>
    </source>
</evidence>